<dbReference type="InterPro" id="IPR001296">
    <property type="entry name" value="Glyco_trans_1"/>
</dbReference>
<reference evidence="3 4" key="1">
    <citation type="journal article" date="2016" name="Nat. Commun.">
        <title>Thousands of microbial genomes shed light on interconnected biogeochemical processes in an aquifer system.</title>
        <authorList>
            <person name="Anantharaman K."/>
            <person name="Brown C.T."/>
            <person name="Hug L.A."/>
            <person name="Sharon I."/>
            <person name="Castelle C.J."/>
            <person name="Probst A.J."/>
            <person name="Thomas B.C."/>
            <person name="Singh A."/>
            <person name="Wilkins M.J."/>
            <person name="Karaoz U."/>
            <person name="Brodie E.L."/>
            <person name="Williams K.H."/>
            <person name="Hubbard S.S."/>
            <person name="Banfield J.F."/>
        </authorList>
    </citation>
    <scope>NUCLEOTIDE SEQUENCE [LARGE SCALE GENOMIC DNA]</scope>
</reference>
<dbReference type="Pfam" id="PF00534">
    <property type="entry name" value="Glycos_transf_1"/>
    <property type="match status" value="1"/>
</dbReference>
<dbReference type="CDD" id="cd03808">
    <property type="entry name" value="GT4_CapM-like"/>
    <property type="match status" value="1"/>
</dbReference>
<evidence type="ECO:0000259" key="2">
    <source>
        <dbReference type="Pfam" id="PF13439"/>
    </source>
</evidence>
<dbReference type="Gene3D" id="3.40.50.2000">
    <property type="entry name" value="Glycogen Phosphorylase B"/>
    <property type="match status" value="2"/>
</dbReference>
<comment type="caution">
    <text evidence="3">The sequence shown here is derived from an EMBL/GenBank/DDBJ whole genome shotgun (WGS) entry which is preliminary data.</text>
</comment>
<dbReference type="PANTHER" id="PTHR12526:SF636">
    <property type="entry name" value="BLL3647 PROTEIN"/>
    <property type="match status" value="1"/>
</dbReference>
<dbReference type="AlphaFoldDB" id="A0A1F6DDY9"/>
<name>A0A1F6DDY9_9BACT</name>
<dbReference type="InterPro" id="IPR028098">
    <property type="entry name" value="Glyco_trans_4-like_N"/>
</dbReference>
<proteinExistence type="predicted"/>
<feature type="domain" description="Glycosyltransferase subfamily 4-like N-terminal" evidence="2">
    <location>
        <begin position="14"/>
        <end position="183"/>
    </location>
</feature>
<dbReference type="GO" id="GO:0016757">
    <property type="term" value="F:glycosyltransferase activity"/>
    <property type="evidence" value="ECO:0007669"/>
    <property type="project" value="TreeGrafter"/>
</dbReference>
<dbReference type="SUPFAM" id="SSF53756">
    <property type="entry name" value="UDP-Glycosyltransferase/glycogen phosphorylase"/>
    <property type="match status" value="1"/>
</dbReference>
<sequence>MKKKILMVVTKSNYGGAQRYIFDLATNFPAGQFDVAVAFGPGPDGKPGRLAKMLGEKGVRTILISELGRDVDLAGDWRAFRALTALFGSERPDIVHLNSSKAGGLGALAARLKKVPRIVFTSHGLAFDEDRPFISKVLISLATWATMLLAHVTIAISNSTFERARRMPFLWKKVVLVHNGIETPSFLSPSDARKELRTLDPEMPDTFWIGSVGELHQNKNYASMIDAMTHIDSETHLVIIGDGEMREVLAARAREKGVSERVHLLGYVPDAAKYLRAFDAFVLPSTKEGLPYVLLEAGYAYVPVVATDIPGMRDVILDNFTGLLVPPDDPHALATALGHVLRDATLSRSLSDELLKRIQKTFPLDRMLEKTVASYTAH</sequence>
<dbReference type="Pfam" id="PF13439">
    <property type="entry name" value="Glyco_transf_4"/>
    <property type="match status" value="1"/>
</dbReference>
<evidence type="ECO:0008006" key="5">
    <source>
        <dbReference type="Google" id="ProtNLM"/>
    </source>
</evidence>
<gene>
    <name evidence="3" type="ORF">A2765_03255</name>
</gene>
<dbReference type="PANTHER" id="PTHR12526">
    <property type="entry name" value="GLYCOSYLTRANSFERASE"/>
    <property type="match status" value="1"/>
</dbReference>
<evidence type="ECO:0000313" key="3">
    <source>
        <dbReference type="EMBL" id="OGG59596.1"/>
    </source>
</evidence>
<feature type="domain" description="Glycosyl transferase family 1" evidence="1">
    <location>
        <begin position="207"/>
        <end position="351"/>
    </location>
</feature>
<accession>A0A1F6DDY9</accession>
<evidence type="ECO:0000313" key="4">
    <source>
        <dbReference type="Proteomes" id="UP000176377"/>
    </source>
</evidence>
<dbReference type="EMBL" id="MFLA01000017">
    <property type="protein sequence ID" value="OGG59596.1"/>
    <property type="molecule type" value="Genomic_DNA"/>
</dbReference>
<dbReference type="Proteomes" id="UP000176377">
    <property type="component" value="Unassembled WGS sequence"/>
</dbReference>
<organism evidence="3 4">
    <name type="scientific">Candidatus Kaiserbacteria bacterium RIFCSPHIGHO2_01_FULL_56_24</name>
    <dbReference type="NCBI Taxonomy" id="1798487"/>
    <lineage>
        <taxon>Bacteria</taxon>
        <taxon>Candidatus Kaiseribacteriota</taxon>
    </lineage>
</organism>
<evidence type="ECO:0000259" key="1">
    <source>
        <dbReference type="Pfam" id="PF00534"/>
    </source>
</evidence>
<protein>
    <recommendedName>
        <fullName evidence="5">Glycosyltransferase subfamily 4-like N-terminal domain-containing protein</fullName>
    </recommendedName>
</protein>